<accession>A0ABR2Z7M6</accession>
<proteinExistence type="predicted"/>
<comment type="caution">
    <text evidence="1">The sequence shown here is derived from an EMBL/GenBank/DDBJ whole genome shotgun (WGS) entry which is preliminary data.</text>
</comment>
<sequence>MDWLILPLARAIAQQVTQPGPVSVPKPVLPNPLDVAVEMLDQLGKGLSFFTENDVVPQALPSYEDPQRPVAIACHPAGVGLGDIVKEDIEKMEKAAGQTILDPTYHWAVVVGDYYHELNPKGISGNFEIQNGYQNGEMSDGKVWSHRMEVGYTKYNDAAIVAAGRAAIAAMPKTYNLISNNCQTFVVGLIHIISPDTNLLGVVTLEALVDYMLKESTDSKEATQKQIELVKAQNVPAVNAAAAMQVITPTQTL</sequence>
<evidence type="ECO:0000313" key="2">
    <source>
        <dbReference type="Proteomes" id="UP001437256"/>
    </source>
</evidence>
<gene>
    <name evidence="1" type="ORF">AAF712_016083</name>
</gene>
<evidence type="ECO:0000313" key="1">
    <source>
        <dbReference type="EMBL" id="KAL0057278.1"/>
    </source>
</evidence>
<protein>
    <recommendedName>
        <fullName evidence="3">LRAT domain-containing protein</fullName>
    </recommendedName>
</protein>
<evidence type="ECO:0008006" key="3">
    <source>
        <dbReference type="Google" id="ProtNLM"/>
    </source>
</evidence>
<dbReference type="EMBL" id="JBBXMP010000602">
    <property type="protein sequence ID" value="KAL0057278.1"/>
    <property type="molecule type" value="Genomic_DNA"/>
</dbReference>
<reference evidence="1 2" key="1">
    <citation type="submission" date="2024-05" db="EMBL/GenBank/DDBJ databases">
        <title>A draft genome resource for the thread blight pathogen Marasmius tenuissimus strain MS-2.</title>
        <authorList>
            <person name="Yulfo-Soto G.E."/>
            <person name="Baruah I.K."/>
            <person name="Amoako-Attah I."/>
            <person name="Bukari Y."/>
            <person name="Meinhardt L.W."/>
            <person name="Bailey B.A."/>
            <person name="Cohen S.P."/>
        </authorList>
    </citation>
    <scope>NUCLEOTIDE SEQUENCE [LARGE SCALE GENOMIC DNA]</scope>
    <source>
        <strain evidence="1 2">MS-2</strain>
    </source>
</reference>
<name>A0ABR2Z7M6_9AGAR</name>
<dbReference type="Proteomes" id="UP001437256">
    <property type="component" value="Unassembled WGS sequence"/>
</dbReference>
<organism evidence="1 2">
    <name type="scientific">Marasmius tenuissimus</name>
    <dbReference type="NCBI Taxonomy" id="585030"/>
    <lineage>
        <taxon>Eukaryota</taxon>
        <taxon>Fungi</taxon>
        <taxon>Dikarya</taxon>
        <taxon>Basidiomycota</taxon>
        <taxon>Agaricomycotina</taxon>
        <taxon>Agaricomycetes</taxon>
        <taxon>Agaricomycetidae</taxon>
        <taxon>Agaricales</taxon>
        <taxon>Marasmiineae</taxon>
        <taxon>Marasmiaceae</taxon>
        <taxon>Marasmius</taxon>
    </lineage>
</organism>
<keyword evidence="2" id="KW-1185">Reference proteome</keyword>